<dbReference type="InterPro" id="IPR036866">
    <property type="entry name" value="RibonucZ/Hydroxyglut_hydro"/>
</dbReference>
<organism evidence="2 3">
    <name type="scientific">Nocardioides renjunii</name>
    <dbReference type="NCBI Taxonomy" id="3095075"/>
    <lineage>
        <taxon>Bacteria</taxon>
        <taxon>Bacillati</taxon>
        <taxon>Actinomycetota</taxon>
        <taxon>Actinomycetes</taxon>
        <taxon>Propionibacteriales</taxon>
        <taxon>Nocardioidaceae</taxon>
        <taxon>Nocardioides</taxon>
    </lineage>
</organism>
<evidence type="ECO:0000259" key="1">
    <source>
        <dbReference type="Pfam" id="PF12706"/>
    </source>
</evidence>
<dbReference type="Gene3D" id="3.60.15.10">
    <property type="entry name" value="Ribonuclease Z/Hydroxyacylglutathione hydrolase-like"/>
    <property type="match status" value="1"/>
</dbReference>
<feature type="domain" description="Metallo-beta-lactamase" evidence="1">
    <location>
        <begin position="43"/>
        <end position="230"/>
    </location>
</feature>
<dbReference type="PANTHER" id="PTHR46018:SF4">
    <property type="entry name" value="METALLO-HYDROLASE YHFI-RELATED"/>
    <property type="match status" value="1"/>
</dbReference>
<comment type="caution">
    <text evidence="2">The sequence shown here is derived from an EMBL/GenBank/DDBJ whole genome shotgun (WGS) entry which is preliminary data.</text>
</comment>
<dbReference type="RefSeq" id="WP_172265262.1">
    <property type="nucleotide sequence ID" value="NZ_JAXQPW010000001.1"/>
</dbReference>
<name>A0ABU5K5K3_9ACTN</name>
<dbReference type="EMBL" id="JAXQPW010000001">
    <property type="protein sequence ID" value="MDZ5660239.1"/>
    <property type="molecule type" value="Genomic_DNA"/>
</dbReference>
<accession>A0ABU5K5K3</accession>
<dbReference type="SUPFAM" id="SSF56281">
    <property type="entry name" value="Metallo-hydrolase/oxidoreductase"/>
    <property type="match status" value="1"/>
</dbReference>
<reference evidence="2 3" key="1">
    <citation type="submission" date="2023-11" db="EMBL/GenBank/DDBJ databases">
        <title>Novel species in genus Nocardioides.</title>
        <authorList>
            <person name="Zhou H."/>
        </authorList>
    </citation>
    <scope>NUCLEOTIDE SEQUENCE [LARGE SCALE GENOMIC DNA]</scope>
    <source>
        <strain evidence="2 3">S-58</strain>
    </source>
</reference>
<dbReference type="InterPro" id="IPR001279">
    <property type="entry name" value="Metallo-B-lactamas"/>
</dbReference>
<proteinExistence type="predicted"/>
<dbReference type="CDD" id="cd07716">
    <property type="entry name" value="RNaseZ_short-form-like_MBL-fold"/>
    <property type="match status" value="1"/>
</dbReference>
<dbReference type="PANTHER" id="PTHR46018">
    <property type="entry name" value="ZINC PHOSPHODIESTERASE ELAC PROTEIN 1"/>
    <property type="match status" value="1"/>
</dbReference>
<keyword evidence="3" id="KW-1185">Reference proteome</keyword>
<dbReference type="Pfam" id="PF12706">
    <property type="entry name" value="Lactamase_B_2"/>
    <property type="match status" value="1"/>
</dbReference>
<evidence type="ECO:0000313" key="3">
    <source>
        <dbReference type="Proteomes" id="UP001291999"/>
    </source>
</evidence>
<protein>
    <submittedName>
        <fullName evidence="2">MBL fold metallo-hydrolase</fullName>
    </submittedName>
</protein>
<sequence length="263" mass="28069">MRLTVVGCSGSYPGPDSPASCYLLEAEHTPEEGPGAGETRTWRILLDLGNGALGALHRHVDPLTVDAVFLSHLHADHCLDLCGYYVMRKYHPTGPQPRIPVWGPAGTAERMARAYDLPVDPGMTEEFDFREHADGAGPVTIGPFRVEPHRVVHPVAAYALSVTAGGRTLVYSGDTGPCPALDEAAAGAHLLLAEASFRTAEDNPPDLHMTGADCGRTASKAGVERLVLTHVPPWHDRADAEAEARTEWTGPLDVARAGATYDV</sequence>
<evidence type="ECO:0000313" key="2">
    <source>
        <dbReference type="EMBL" id="MDZ5660239.1"/>
    </source>
</evidence>
<gene>
    <name evidence="2" type="ORF">SFC79_00565</name>
</gene>
<dbReference type="Proteomes" id="UP001291999">
    <property type="component" value="Unassembled WGS sequence"/>
</dbReference>